<evidence type="ECO:0000313" key="3">
    <source>
        <dbReference type="Proteomes" id="UP000314294"/>
    </source>
</evidence>
<reference evidence="2 3" key="1">
    <citation type="submission" date="2019-03" db="EMBL/GenBank/DDBJ databases">
        <title>First draft genome of Liparis tanakae, snailfish: a comprehensive survey of snailfish specific genes.</title>
        <authorList>
            <person name="Kim W."/>
            <person name="Song I."/>
            <person name="Jeong J.-H."/>
            <person name="Kim D."/>
            <person name="Kim S."/>
            <person name="Ryu S."/>
            <person name="Song J.Y."/>
            <person name="Lee S.K."/>
        </authorList>
    </citation>
    <scope>NUCLEOTIDE SEQUENCE [LARGE SCALE GENOMIC DNA]</scope>
    <source>
        <tissue evidence="2">Muscle</tissue>
    </source>
</reference>
<dbReference type="AlphaFoldDB" id="A0A4Z2E4A3"/>
<name>A0A4Z2E4A3_9TELE</name>
<protein>
    <submittedName>
        <fullName evidence="2">Uncharacterized protein</fullName>
    </submittedName>
</protein>
<sequence length="188" mass="20481">MRQQVLSILSFTIKALDRDSVPARRGSAVTPEAEHLVEFIIISMSPASQRDRRTWAGSIGPPPRRWPAADWFIASVPHKSRVVCCFGERGDGGGHFLLVQTRGISPPIKYKLRMTRVHLHYKMEPSGCGRGCNCGRDPDAEAPPPSSLLHRPRLGHASGGRRGDASSQSRGGGAKPPHAGGRQHFILL</sequence>
<evidence type="ECO:0000313" key="2">
    <source>
        <dbReference type="EMBL" id="TNN23635.1"/>
    </source>
</evidence>
<comment type="caution">
    <text evidence="2">The sequence shown here is derived from an EMBL/GenBank/DDBJ whole genome shotgun (WGS) entry which is preliminary data.</text>
</comment>
<organism evidence="2 3">
    <name type="scientific">Liparis tanakae</name>
    <name type="common">Tanaka's snailfish</name>
    <dbReference type="NCBI Taxonomy" id="230148"/>
    <lineage>
        <taxon>Eukaryota</taxon>
        <taxon>Metazoa</taxon>
        <taxon>Chordata</taxon>
        <taxon>Craniata</taxon>
        <taxon>Vertebrata</taxon>
        <taxon>Euteleostomi</taxon>
        <taxon>Actinopterygii</taxon>
        <taxon>Neopterygii</taxon>
        <taxon>Teleostei</taxon>
        <taxon>Neoteleostei</taxon>
        <taxon>Acanthomorphata</taxon>
        <taxon>Eupercaria</taxon>
        <taxon>Perciformes</taxon>
        <taxon>Cottioidei</taxon>
        <taxon>Cottales</taxon>
        <taxon>Liparidae</taxon>
        <taxon>Liparis</taxon>
    </lineage>
</organism>
<accession>A0A4Z2E4A3</accession>
<evidence type="ECO:0000256" key="1">
    <source>
        <dbReference type="SAM" id="MobiDB-lite"/>
    </source>
</evidence>
<dbReference type="EMBL" id="SRLO01017839">
    <property type="protein sequence ID" value="TNN23635.1"/>
    <property type="molecule type" value="Genomic_DNA"/>
</dbReference>
<feature type="region of interest" description="Disordered" evidence="1">
    <location>
        <begin position="139"/>
        <end position="188"/>
    </location>
</feature>
<dbReference type="Proteomes" id="UP000314294">
    <property type="component" value="Unassembled WGS sequence"/>
</dbReference>
<gene>
    <name evidence="2" type="ORF">EYF80_066243</name>
</gene>
<keyword evidence="3" id="KW-1185">Reference proteome</keyword>
<proteinExistence type="predicted"/>